<evidence type="ECO:0000313" key="2">
    <source>
        <dbReference type="Proteomes" id="UP000696280"/>
    </source>
</evidence>
<keyword evidence="2" id="KW-1185">Reference proteome</keyword>
<protein>
    <submittedName>
        <fullName evidence="1">Uncharacterized protein</fullName>
    </submittedName>
</protein>
<sequence>MLENKAVRQLPKLAKGLCNTVRKSDGHLYELTCGTLCIGAIVDYQEYLPQHSKAMAQIAAVLPGVDIKVLRFPREEATHAGSALCAKYLQIIHFITPVFRPAPLRFNHILGKVDRDDIAIKASQAKQRDIKPDYKVKASSRLPRTHMRDSVLLNSQICRLVNATRPARLF</sequence>
<evidence type="ECO:0000313" key="1">
    <source>
        <dbReference type="EMBL" id="CAG8954585.1"/>
    </source>
</evidence>
<reference evidence="1" key="1">
    <citation type="submission" date="2021-07" db="EMBL/GenBank/DDBJ databases">
        <authorList>
            <person name="Durling M."/>
        </authorList>
    </citation>
    <scope>NUCLEOTIDE SEQUENCE</scope>
</reference>
<proteinExistence type="predicted"/>
<dbReference type="EMBL" id="CAJVRL010000057">
    <property type="protein sequence ID" value="CAG8954585.1"/>
    <property type="molecule type" value="Genomic_DNA"/>
</dbReference>
<name>A0A9N9KYT5_9HELO</name>
<dbReference type="Proteomes" id="UP000696280">
    <property type="component" value="Unassembled WGS sequence"/>
</dbReference>
<comment type="caution">
    <text evidence="1">The sequence shown here is derived from an EMBL/GenBank/DDBJ whole genome shotgun (WGS) entry which is preliminary data.</text>
</comment>
<accession>A0A9N9KYT5</accession>
<dbReference type="AlphaFoldDB" id="A0A9N9KYT5"/>
<gene>
    <name evidence="1" type="ORF">HYFRA_00004502</name>
</gene>
<organism evidence="1 2">
    <name type="scientific">Hymenoscyphus fraxineus</name>
    <dbReference type="NCBI Taxonomy" id="746836"/>
    <lineage>
        <taxon>Eukaryota</taxon>
        <taxon>Fungi</taxon>
        <taxon>Dikarya</taxon>
        <taxon>Ascomycota</taxon>
        <taxon>Pezizomycotina</taxon>
        <taxon>Leotiomycetes</taxon>
        <taxon>Helotiales</taxon>
        <taxon>Helotiaceae</taxon>
        <taxon>Hymenoscyphus</taxon>
    </lineage>
</organism>